<comment type="caution">
    <text evidence="1">The sequence shown here is derived from an EMBL/GenBank/DDBJ whole genome shotgun (WGS) entry which is preliminary data.</text>
</comment>
<evidence type="ECO:0000313" key="2">
    <source>
        <dbReference type="Proteomes" id="UP001165064"/>
    </source>
</evidence>
<dbReference type="EMBL" id="BSXS01011830">
    <property type="protein sequence ID" value="GMF01349.1"/>
    <property type="molecule type" value="Genomic_DNA"/>
</dbReference>
<proteinExistence type="predicted"/>
<organism evidence="1 2">
    <name type="scientific">Ambrosiozyma monospora</name>
    <name type="common">Yeast</name>
    <name type="synonym">Endomycopsis monosporus</name>
    <dbReference type="NCBI Taxonomy" id="43982"/>
    <lineage>
        <taxon>Eukaryota</taxon>
        <taxon>Fungi</taxon>
        <taxon>Dikarya</taxon>
        <taxon>Ascomycota</taxon>
        <taxon>Saccharomycotina</taxon>
        <taxon>Pichiomycetes</taxon>
        <taxon>Pichiales</taxon>
        <taxon>Pichiaceae</taxon>
        <taxon>Ambrosiozyma</taxon>
    </lineage>
</organism>
<reference evidence="1" key="1">
    <citation type="submission" date="2023-04" db="EMBL/GenBank/DDBJ databases">
        <title>Ambrosiozyma monospora NBRC 10751.</title>
        <authorList>
            <person name="Ichikawa N."/>
            <person name="Sato H."/>
            <person name="Tonouchi N."/>
        </authorList>
    </citation>
    <scope>NUCLEOTIDE SEQUENCE</scope>
    <source>
        <strain evidence="1">NBRC 10751</strain>
    </source>
</reference>
<sequence>MQDFKFLLSGHTQGVVNLTMVPTDQHSTRNAEIIKRFNHAKHIASDNTNLKMTIGDKCTNTIYKVDVTPRSWKSCNMNSLLSIYRENLFFWDTARSNLPILKNKVNGITSFDASRYQDSLLALSGEFGLSLFDMRVQNNVNMSTPLQPQTTTSPSGISEKWFHWLNFTQLRMNLFKPVYH</sequence>
<name>A0ACB5U4B8_AMBMO</name>
<protein>
    <submittedName>
        <fullName evidence="1">Unnamed protein product</fullName>
    </submittedName>
</protein>
<dbReference type="Proteomes" id="UP001165064">
    <property type="component" value="Unassembled WGS sequence"/>
</dbReference>
<accession>A0ACB5U4B8</accession>
<keyword evidence="2" id="KW-1185">Reference proteome</keyword>
<evidence type="ECO:0000313" key="1">
    <source>
        <dbReference type="EMBL" id="GMF01349.1"/>
    </source>
</evidence>
<gene>
    <name evidence="1" type="ORF">Amon02_001123400</name>
</gene>